<reference evidence="1" key="2">
    <citation type="journal article" date="2021" name="PeerJ">
        <title>Extensive microbial diversity within the chicken gut microbiome revealed by metagenomics and culture.</title>
        <authorList>
            <person name="Gilroy R."/>
            <person name="Ravi A."/>
            <person name="Getino M."/>
            <person name="Pursley I."/>
            <person name="Horton D.L."/>
            <person name="Alikhan N.F."/>
            <person name="Baker D."/>
            <person name="Gharbi K."/>
            <person name="Hall N."/>
            <person name="Watson M."/>
            <person name="Adriaenssens E.M."/>
            <person name="Foster-Nyarko E."/>
            <person name="Jarju S."/>
            <person name="Secka A."/>
            <person name="Antonio M."/>
            <person name="Oren A."/>
            <person name="Chaudhuri R.R."/>
            <person name="La Ragione R."/>
            <person name="Hildebrand F."/>
            <person name="Pallen M.J."/>
        </authorList>
    </citation>
    <scope>NUCLEOTIDE SEQUENCE</scope>
    <source>
        <strain evidence="1">ChiSxjej1B13-7958</strain>
    </source>
</reference>
<reference evidence="1" key="1">
    <citation type="submission" date="2020-10" db="EMBL/GenBank/DDBJ databases">
        <authorList>
            <person name="Gilroy R."/>
        </authorList>
    </citation>
    <scope>NUCLEOTIDE SEQUENCE</scope>
    <source>
        <strain evidence="1">ChiSxjej1B13-7958</strain>
    </source>
</reference>
<dbReference type="SUPFAM" id="SSF48029">
    <property type="entry name" value="FliG"/>
    <property type="match status" value="1"/>
</dbReference>
<proteinExistence type="predicted"/>
<name>A0A9D1DE33_9FIRM</name>
<accession>A0A9D1DE33</accession>
<gene>
    <name evidence="1" type="ORF">IAB89_01090</name>
</gene>
<protein>
    <submittedName>
        <fullName evidence="1">Uncharacterized protein</fullName>
    </submittedName>
</protein>
<dbReference type="InterPro" id="IPR011002">
    <property type="entry name" value="FliG_a-hlx"/>
</dbReference>
<dbReference type="EMBL" id="DVGZ01000013">
    <property type="protein sequence ID" value="HIR46243.1"/>
    <property type="molecule type" value="Genomic_DNA"/>
</dbReference>
<organism evidence="1 2">
    <name type="scientific">Candidatus Caccousia avicola</name>
    <dbReference type="NCBI Taxonomy" id="2840721"/>
    <lineage>
        <taxon>Bacteria</taxon>
        <taxon>Bacillati</taxon>
        <taxon>Bacillota</taxon>
        <taxon>Clostridia</taxon>
        <taxon>Eubacteriales</taxon>
        <taxon>Oscillospiraceae</taxon>
        <taxon>Oscillospiraceae incertae sedis</taxon>
        <taxon>Candidatus Caccousia</taxon>
    </lineage>
</organism>
<comment type="caution">
    <text evidence="1">The sequence shown here is derived from an EMBL/GenBank/DDBJ whole genome shotgun (WGS) entry which is preliminary data.</text>
</comment>
<evidence type="ECO:0000313" key="1">
    <source>
        <dbReference type="EMBL" id="HIR46243.1"/>
    </source>
</evidence>
<evidence type="ECO:0000313" key="2">
    <source>
        <dbReference type="Proteomes" id="UP000824242"/>
    </source>
</evidence>
<sequence length="101" mass="11342">MGKVNFPYLSRSLPDHPLSGGWWLLDAFPGLELALALKGVDNEMRSRFLRIRPELMERMELCCYPRLIDVECAQKLVLAKLEAIAGCHEEDGLPIEPCTGS</sequence>
<dbReference type="Proteomes" id="UP000824242">
    <property type="component" value="Unassembled WGS sequence"/>
</dbReference>
<dbReference type="AlphaFoldDB" id="A0A9D1DE33"/>